<dbReference type="Gene3D" id="1.20.1600.10">
    <property type="entry name" value="Outer membrane efflux proteins (OEP)"/>
    <property type="match status" value="1"/>
</dbReference>
<accession>A0ABY5UXU7</accession>
<dbReference type="RefSeq" id="WP_019245873.1">
    <property type="nucleotide sequence ID" value="NZ_CAPH01000012.1"/>
</dbReference>
<dbReference type="NCBIfam" id="TIGR01845">
    <property type="entry name" value="outer_NodT"/>
    <property type="match status" value="1"/>
</dbReference>
<dbReference type="SUPFAM" id="SSF56954">
    <property type="entry name" value="Outer membrane efflux proteins (OEP)"/>
    <property type="match status" value="1"/>
</dbReference>
<evidence type="ECO:0000256" key="2">
    <source>
        <dbReference type="RuleBase" id="RU362097"/>
    </source>
</evidence>
<comment type="subcellular location">
    <subcellularLocation>
        <location evidence="2">Cell membrane</location>
        <topology evidence="2">Lipid-anchor</topology>
    </subcellularLocation>
</comment>
<keyword evidence="2" id="KW-0812">Transmembrane</keyword>
<keyword evidence="4" id="KW-1185">Reference proteome</keyword>
<proteinExistence type="inferred from homology"/>
<dbReference type="PANTHER" id="PTHR30203:SF33">
    <property type="entry name" value="BLR4455 PROTEIN"/>
    <property type="match status" value="1"/>
</dbReference>
<dbReference type="InterPro" id="IPR003423">
    <property type="entry name" value="OMP_efflux"/>
</dbReference>
<dbReference type="GeneID" id="82891905"/>
<dbReference type="EMBL" id="CP102294">
    <property type="protein sequence ID" value="UWN56817.1"/>
    <property type="molecule type" value="Genomic_DNA"/>
</dbReference>
<comment type="similarity">
    <text evidence="1 2">Belongs to the outer membrane factor (OMF) (TC 1.B.17) family.</text>
</comment>
<dbReference type="PANTHER" id="PTHR30203">
    <property type="entry name" value="OUTER MEMBRANE CATION EFFLUX PROTEIN"/>
    <property type="match status" value="1"/>
</dbReference>
<name>A0ABY5UXU7_9BACT</name>
<keyword evidence="2" id="KW-0564">Palmitate</keyword>
<gene>
    <name evidence="3" type="ORF">NQ491_09185</name>
</gene>
<organism evidence="3 4">
    <name type="scientific">Alistipes ihumii AP11</name>
    <dbReference type="NCBI Taxonomy" id="1211813"/>
    <lineage>
        <taxon>Bacteria</taxon>
        <taxon>Pseudomonadati</taxon>
        <taxon>Bacteroidota</taxon>
        <taxon>Bacteroidia</taxon>
        <taxon>Bacteroidales</taxon>
        <taxon>Rikenellaceae</taxon>
        <taxon>Alistipes</taxon>
    </lineage>
</organism>
<dbReference type="Gene3D" id="2.20.200.10">
    <property type="entry name" value="Outer membrane efflux proteins (OEP)"/>
    <property type="match status" value="1"/>
</dbReference>
<keyword evidence="2" id="KW-1134">Transmembrane beta strand</keyword>
<evidence type="ECO:0000256" key="1">
    <source>
        <dbReference type="ARBA" id="ARBA00007613"/>
    </source>
</evidence>
<sequence>MKRNPLAFFCLLGAVAWLSSCSAVRQCKAPELNLPERMADVGPDTLSVADTKWWQFYGDTLLCRIIERTLSHNKDLLGAAANVERMRQLYRVSKAEQLPVFSAPVYAKYETNDYSGESPVRDPELGAKLTAEWELDLWGKLRWARRQGNAEYLASVGAQRAMRMSLVAEVATAYFQLIAMDNELAVVRRTLATRSEGVEQARLRFEGGLTSEMVYQQAQVEYATTAALIPELENRIKLAENGISLLMGEYPGWEIVRSRMNTQALMPDSLPAGLPSALLQRRPDVQESEQRLRAAMAAVGIAYADRFPLLTISLTGGWENDALENFLRSPFSYVAGNLAAPVFGFGRKQAKYRAAMAAYDEARLEYEQKVLEVFREAADAVATYRHVREAAALKGALCDAAREYVRLAHLQYRAGSINYIDVLDAQRRYFDAQIGLSNAVRDEHLALVGLYKALGGGWQTGAE</sequence>
<dbReference type="InterPro" id="IPR010131">
    <property type="entry name" value="MdtP/NodT-like"/>
</dbReference>
<dbReference type="Pfam" id="PF02321">
    <property type="entry name" value="OEP"/>
    <property type="match status" value="2"/>
</dbReference>
<keyword evidence="2" id="KW-0472">Membrane</keyword>
<feature type="signal peptide" evidence="2">
    <location>
        <begin position="1"/>
        <end position="25"/>
    </location>
</feature>
<evidence type="ECO:0000313" key="3">
    <source>
        <dbReference type="EMBL" id="UWN56817.1"/>
    </source>
</evidence>
<keyword evidence="2" id="KW-0449">Lipoprotein</keyword>
<evidence type="ECO:0000313" key="4">
    <source>
        <dbReference type="Proteomes" id="UP001059295"/>
    </source>
</evidence>
<keyword evidence="2" id="KW-0732">Signal</keyword>
<protein>
    <submittedName>
        <fullName evidence="3">Efflux transporter outer membrane subunit</fullName>
    </submittedName>
</protein>
<reference evidence="3" key="1">
    <citation type="journal article" date="2022" name="Cell">
        <title>Design, construction, and in vivo augmentation of a complex gut microbiome.</title>
        <authorList>
            <person name="Cheng A.G."/>
            <person name="Ho P.Y."/>
            <person name="Aranda-Diaz A."/>
            <person name="Jain S."/>
            <person name="Yu F.B."/>
            <person name="Meng X."/>
            <person name="Wang M."/>
            <person name="Iakiviak M."/>
            <person name="Nagashima K."/>
            <person name="Zhao A."/>
            <person name="Murugkar P."/>
            <person name="Patil A."/>
            <person name="Atabakhsh K."/>
            <person name="Weakley A."/>
            <person name="Yan J."/>
            <person name="Brumbaugh A.R."/>
            <person name="Higginbottom S."/>
            <person name="Dimas A."/>
            <person name="Shiver A.L."/>
            <person name="Deutschbauer A."/>
            <person name="Neff N."/>
            <person name="Sonnenburg J.L."/>
            <person name="Huang K.C."/>
            <person name="Fischbach M.A."/>
        </authorList>
    </citation>
    <scope>NUCLEOTIDE SEQUENCE</scope>
    <source>
        <strain evidence="3">AP11</strain>
    </source>
</reference>
<dbReference type="PROSITE" id="PS51257">
    <property type="entry name" value="PROKAR_LIPOPROTEIN"/>
    <property type="match status" value="1"/>
</dbReference>
<dbReference type="Proteomes" id="UP001059295">
    <property type="component" value="Chromosome"/>
</dbReference>
<feature type="chain" id="PRO_5044969690" evidence="2">
    <location>
        <begin position="26"/>
        <end position="463"/>
    </location>
</feature>